<keyword evidence="3" id="KW-1185">Reference proteome</keyword>
<feature type="transmembrane region" description="Helical" evidence="1">
    <location>
        <begin position="90"/>
        <end position="110"/>
    </location>
</feature>
<keyword evidence="1" id="KW-1133">Transmembrane helix</keyword>
<gene>
    <name evidence="2" type="ORF">E4K65_10040</name>
</gene>
<dbReference type="AlphaFoldDB" id="A0A4Y9M242"/>
<evidence type="ECO:0000313" key="3">
    <source>
        <dbReference type="Proteomes" id="UP000297966"/>
    </source>
</evidence>
<evidence type="ECO:0008006" key="4">
    <source>
        <dbReference type="Google" id="ProtNLM"/>
    </source>
</evidence>
<sequence>MRAIYSIDDNDPSLPAITISGSKMRKVLSNFLASAHESRRIQAKQLIRRYRHLTADDRASPTFRTPIRRNFDMAGTNGSHAWRPSRPLKVWTIAVLISFGILHVAGGYALHDATSMRPIEAAAMINGD</sequence>
<dbReference type="Proteomes" id="UP000297966">
    <property type="component" value="Unassembled WGS sequence"/>
</dbReference>
<accession>A0A4Y9M242</accession>
<keyword evidence="1" id="KW-0472">Membrane</keyword>
<reference evidence="2 3" key="1">
    <citation type="submission" date="2019-03" db="EMBL/GenBank/DDBJ databases">
        <title>Bradyrhizobium diversity isolated from nodules of Chamaecrista fasciculata.</title>
        <authorList>
            <person name="Klepa M.S."/>
            <person name="Urquiaga M.O."/>
            <person name="Hungria M."/>
            <person name="Delamuta J.R."/>
        </authorList>
    </citation>
    <scope>NUCLEOTIDE SEQUENCE [LARGE SCALE GENOMIC DNA]</scope>
    <source>
        <strain evidence="2 3">CNPSo 3448</strain>
    </source>
</reference>
<name>A0A4Y9M242_9BRAD</name>
<dbReference type="RefSeq" id="WP_135174010.1">
    <property type="nucleotide sequence ID" value="NZ_SPQT01000003.1"/>
</dbReference>
<dbReference type="EMBL" id="SPQT01000003">
    <property type="protein sequence ID" value="TFV49244.1"/>
    <property type="molecule type" value="Genomic_DNA"/>
</dbReference>
<keyword evidence="1" id="KW-0812">Transmembrane</keyword>
<comment type="caution">
    <text evidence="2">The sequence shown here is derived from an EMBL/GenBank/DDBJ whole genome shotgun (WGS) entry which is preliminary data.</text>
</comment>
<evidence type="ECO:0000313" key="2">
    <source>
        <dbReference type="EMBL" id="TFV49244.1"/>
    </source>
</evidence>
<dbReference type="OrthoDB" id="9982961at2"/>
<protein>
    <recommendedName>
        <fullName evidence="4">Transmembrane protein</fullName>
    </recommendedName>
</protein>
<organism evidence="2 3">
    <name type="scientific">Bradyrhizobium niftali</name>
    <dbReference type="NCBI Taxonomy" id="2560055"/>
    <lineage>
        <taxon>Bacteria</taxon>
        <taxon>Pseudomonadati</taxon>
        <taxon>Pseudomonadota</taxon>
        <taxon>Alphaproteobacteria</taxon>
        <taxon>Hyphomicrobiales</taxon>
        <taxon>Nitrobacteraceae</taxon>
        <taxon>Bradyrhizobium</taxon>
    </lineage>
</organism>
<proteinExistence type="predicted"/>
<evidence type="ECO:0000256" key="1">
    <source>
        <dbReference type="SAM" id="Phobius"/>
    </source>
</evidence>